<evidence type="ECO:0000256" key="1">
    <source>
        <dbReference type="ARBA" id="ARBA00023002"/>
    </source>
</evidence>
<dbReference type="PANTHER" id="PTHR43205:SF7">
    <property type="entry name" value="PROSTAGLANDIN REDUCTASE 1"/>
    <property type="match status" value="1"/>
</dbReference>
<dbReference type="PANTHER" id="PTHR43205">
    <property type="entry name" value="PROSTAGLANDIN REDUCTASE"/>
    <property type="match status" value="1"/>
</dbReference>
<protein>
    <submittedName>
        <fullName evidence="3">NADP-dependent oxidoreductase</fullName>
    </submittedName>
</protein>
<dbReference type="InterPro" id="IPR011032">
    <property type="entry name" value="GroES-like_sf"/>
</dbReference>
<organism evidence="3 4">
    <name type="scientific">Paracoccus jeotgali</name>
    <dbReference type="NCBI Taxonomy" id="2065379"/>
    <lineage>
        <taxon>Bacteria</taxon>
        <taxon>Pseudomonadati</taxon>
        <taxon>Pseudomonadota</taxon>
        <taxon>Alphaproteobacteria</taxon>
        <taxon>Rhodobacterales</taxon>
        <taxon>Paracoccaceae</taxon>
        <taxon>Paracoccus</taxon>
    </lineage>
</organism>
<dbReference type="Gene3D" id="3.40.50.720">
    <property type="entry name" value="NAD(P)-binding Rossmann-like Domain"/>
    <property type="match status" value="1"/>
</dbReference>
<dbReference type="RefSeq" id="WP_101500665.1">
    <property type="nucleotide sequence ID" value="NZ_CP025583.1"/>
</dbReference>
<proteinExistence type="predicted"/>
<gene>
    <name evidence="3" type="ORF">CYR75_14390</name>
</gene>
<dbReference type="SUPFAM" id="SSF51735">
    <property type="entry name" value="NAD(P)-binding Rossmann-fold domains"/>
    <property type="match status" value="1"/>
</dbReference>
<evidence type="ECO:0000313" key="3">
    <source>
        <dbReference type="EMBL" id="AUM75323.1"/>
    </source>
</evidence>
<dbReference type="KEGG" id="paru:CYR75_14390"/>
<keyword evidence="1" id="KW-0560">Oxidoreductase</keyword>
<evidence type="ECO:0000259" key="2">
    <source>
        <dbReference type="SMART" id="SM00829"/>
    </source>
</evidence>
<dbReference type="EMBL" id="CP025583">
    <property type="protein sequence ID" value="AUM75323.1"/>
    <property type="molecule type" value="Genomic_DNA"/>
</dbReference>
<dbReference type="Proteomes" id="UP000234882">
    <property type="component" value="Chromosome"/>
</dbReference>
<dbReference type="InterPro" id="IPR045010">
    <property type="entry name" value="MDR_fam"/>
</dbReference>
<dbReference type="OrthoDB" id="9805663at2"/>
<dbReference type="InterPro" id="IPR036291">
    <property type="entry name" value="NAD(P)-bd_dom_sf"/>
</dbReference>
<accession>A0A2K9MI73</accession>
<keyword evidence="4" id="KW-1185">Reference proteome</keyword>
<name>A0A2K9MI73_9RHOB</name>
<dbReference type="InterPro" id="IPR020843">
    <property type="entry name" value="ER"/>
</dbReference>
<dbReference type="SMART" id="SM00829">
    <property type="entry name" value="PKS_ER"/>
    <property type="match status" value="1"/>
</dbReference>
<dbReference type="GO" id="GO:0016628">
    <property type="term" value="F:oxidoreductase activity, acting on the CH-CH group of donors, NAD or NADP as acceptor"/>
    <property type="evidence" value="ECO:0007669"/>
    <property type="project" value="InterPro"/>
</dbReference>
<dbReference type="AlphaFoldDB" id="A0A2K9MI73"/>
<dbReference type="Pfam" id="PF16884">
    <property type="entry name" value="ADH_N_2"/>
    <property type="match status" value="1"/>
</dbReference>
<dbReference type="InterPro" id="IPR041694">
    <property type="entry name" value="ADH_N_2"/>
</dbReference>
<reference evidence="4" key="1">
    <citation type="submission" date="2017-12" db="EMBL/GenBank/DDBJ databases">
        <title>Genomic analysis of Paracoccus sp. CBA4604.</title>
        <authorList>
            <person name="Roh S.W."/>
            <person name="Kim J.Y."/>
            <person name="Kim J.S."/>
        </authorList>
    </citation>
    <scope>NUCLEOTIDE SEQUENCE [LARGE SCALE GENOMIC DNA]</scope>
    <source>
        <strain evidence="4">CBA4604</strain>
    </source>
</reference>
<sequence>MTQTDRTNRQWLLAERPKGEPNQDTLRLSEADIPEPGEGQMLLRTEYLSLDPYMRGRMSDAESYAASVEIGDVMVGGTVAQVVRSNLQGFQPGDYVLSFSGWQDYALSDGAGVTNLGQSPDHPSWALGILGMPGFTAWAGLTQIGEPKSGETICVAAATGPVGATVGQIGKLLGCRVVGIAGGPEKCAHAVDDLGFDACIDHHAADFADQLAKASPDGIDVYFENVGGKVLDAVLPLLNDHARVPVCGLVSQYNATKLPDGPDRLNWLMGLILRKKLKMQGFIIFDSFGSLYPEFARQMSEWIEAGKIKYREEVIDGLENAPEAFIGLLRGDNFGKRVIRVGQKEGDA</sequence>
<dbReference type="Pfam" id="PF00107">
    <property type="entry name" value="ADH_zinc_N"/>
    <property type="match status" value="1"/>
</dbReference>
<dbReference type="FunFam" id="3.40.50.720:FF:000121">
    <property type="entry name" value="Prostaglandin reductase 2"/>
    <property type="match status" value="1"/>
</dbReference>
<dbReference type="Gene3D" id="3.90.180.10">
    <property type="entry name" value="Medium-chain alcohol dehydrogenases, catalytic domain"/>
    <property type="match status" value="1"/>
</dbReference>
<dbReference type="InterPro" id="IPR013149">
    <property type="entry name" value="ADH-like_C"/>
</dbReference>
<dbReference type="CDD" id="cd05288">
    <property type="entry name" value="PGDH"/>
    <property type="match status" value="1"/>
</dbReference>
<feature type="domain" description="Enoyl reductase (ER)" evidence="2">
    <location>
        <begin position="22"/>
        <end position="339"/>
    </location>
</feature>
<evidence type="ECO:0000313" key="4">
    <source>
        <dbReference type="Proteomes" id="UP000234882"/>
    </source>
</evidence>
<dbReference type="SUPFAM" id="SSF50129">
    <property type="entry name" value="GroES-like"/>
    <property type="match status" value="2"/>
</dbReference>